<dbReference type="SMART" id="SM00240">
    <property type="entry name" value="FHA"/>
    <property type="match status" value="1"/>
</dbReference>
<dbReference type="PANTHER" id="PTHR23308">
    <property type="entry name" value="NUCLEAR INHIBITOR OF PROTEIN PHOSPHATASE-1"/>
    <property type="match status" value="1"/>
</dbReference>
<feature type="region of interest" description="Disordered" evidence="1">
    <location>
        <begin position="164"/>
        <end position="342"/>
    </location>
</feature>
<gene>
    <name evidence="3" type="primary">fha1</name>
    <name evidence="3" type="ORF">GCM10011498_08380</name>
</gene>
<feature type="compositionally biased region" description="Polar residues" evidence="1">
    <location>
        <begin position="254"/>
        <end position="270"/>
    </location>
</feature>
<accession>A0A916QTT3</accession>
<protein>
    <submittedName>
        <fullName evidence="3">Phosphopeptide-binding protein</fullName>
    </submittedName>
</protein>
<dbReference type="CDD" id="cd00060">
    <property type="entry name" value="FHA"/>
    <property type="match status" value="1"/>
</dbReference>
<dbReference type="Pfam" id="PF20232">
    <property type="entry name" value="T6SS_FHA_C"/>
    <property type="match status" value="1"/>
</dbReference>
<dbReference type="NCBIfam" id="TIGR03354">
    <property type="entry name" value="VI_FHA"/>
    <property type="match status" value="1"/>
</dbReference>
<dbReference type="InterPro" id="IPR017735">
    <property type="entry name" value="T6SS_FHA"/>
</dbReference>
<keyword evidence="4" id="KW-1185">Reference proteome</keyword>
<evidence type="ECO:0000313" key="3">
    <source>
        <dbReference type="EMBL" id="GGA10589.1"/>
    </source>
</evidence>
<organism evidence="3 4">
    <name type="scientific">Neptunicoccus cionae</name>
    <dbReference type="NCBI Taxonomy" id="2035344"/>
    <lineage>
        <taxon>Bacteria</taxon>
        <taxon>Pseudomonadati</taxon>
        <taxon>Pseudomonadota</taxon>
        <taxon>Alphaproteobacteria</taxon>
        <taxon>Rhodobacterales</taxon>
        <taxon>Paracoccaceae</taxon>
        <taxon>Neptunicoccus</taxon>
    </lineage>
</organism>
<feature type="compositionally biased region" description="Acidic residues" evidence="1">
    <location>
        <begin position="169"/>
        <end position="181"/>
    </location>
</feature>
<feature type="compositionally biased region" description="Low complexity" evidence="1">
    <location>
        <begin position="234"/>
        <end position="245"/>
    </location>
</feature>
<dbReference type="InterPro" id="IPR000253">
    <property type="entry name" value="FHA_dom"/>
</dbReference>
<dbReference type="SUPFAM" id="SSF49879">
    <property type="entry name" value="SMAD/FHA domain"/>
    <property type="match status" value="1"/>
</dbReference>
<comment type="caution">
    <text evidence="3">The sequence shown here is derived from an EMBL/GenBank/DDBJ whole genome shotgun (WGS) entry which is preliminary data.</text>
</comment>
<dbReference type="EMBL" id="BMKA01000001">
    <property type="protein sequence ID" value="GGA10589.1"/>
    <property type="molecule type" value="Genomic_DNA"/>
</dbReference>
<feature type="compositionally biased region" description="Pro residues" evidence="1">
    <location>
        <begin position="307"/>
        <end position="319"/>
    </location>
</feature>
<feature type="domain" description="FHA" evidence="2">
    <location>
        <begin position="27"/>
        <end position="77"/>
    </location>
</feature>
<dbReference type="InterPro" id="IPR050923">
    <property type="entry name" value="Cell_Proc_Reg/RNA_Proc"/>
</dbReference>
<dbReference type="Gene3D" id="2.60.200.20">
    <property type="match status" value="1"/>
</dbReference>
<proteinExistence type="predicted"/>
<dbReference type="AlphaFoldDB" id="A0A916QTT3"/>
<sequence>MTLTLQILSSGAQPGRETVFPLIGGALTIGRSDTNNVVLPDPNREISSSHAVVQERAGDYVIVDTSTNGTFLNGESEALGDFPTPLNDGDVLRIGPYEMQVVIAKASQAANPFDDLPPPLGEEPIVEDTAPTLDTLAEVGSLYNDGGDFLDDLLGDAPPNAMNMKTPELSDDADNTIDDFLDVAPNPDREGGASMPDHSGPGQDFFQSNSTAPSIPDSWEDDLLGAKPEPMGGPPNASAPSDSAPAGGGLIPETTFSSEPFSIPEPQTRQTEPKQKDTDVGSDPIDDLLGTPPAPAPEPQVAHPQPAAEPAPKPEPNPEPARSEPASGIAPPSSGPQPSAGDATLARQFLSAAGVDHSRIDDDELGPIMERTGVAFRTLVEGAREVLMARASIKDELRLGQTTISPDGNNPIKFSISGQQAVEAMVKPTVAGYQTADKAAAEAMMDIKAHEVAMMSGMETAIKTLLSRFDPAELATRIEDSGRLGGLLKGKKAQYWDVFEKLYKQLSEDAEEDFNTLFGKEFAKAYKDQLQKLKSN</sequence>
<evidence type="ECO:0000259" key="2">
    <source>
        <dbReference type="PROSITE" id="PS50006"/>
    </source>
</evidence>
<dbReference type="Proteomes" id="UP000628017">
    <property type="component" value="Unassembled WGS sequence"/>
</dbReference>
<feature type="compositionally biased region" description="Low complexity" evidence="1">
    <location>
        <begin position="323"/>
        <end position="341"/>
    </location>
</feature>
<evidence type="ECO:0000256" key="1">
    <source>
        <dbReference type="SAM" id="MobiDB-lite"/>
    </source>
</evidence>
<reference evidence="3" key="1">
    <citation type="journal article" date="2014" name="Int. J. Syst. Evol. Microbiol.">
        <title>Complete genome sequence of Corynebacterium casei LMG S-19264T (=DSM 44701T), isolated from a smear-ripened cheese.</title>
        <authorList>
            <consortium name="US DOE Joint Genome Institute (JGI-PGF)"/>
            <person name="Walter F."/>
            <person name="Albersmeier A."/>
            <person name="Kalinowski J."/>
            <person name="Ruckert C."/>
        </authorList>
    </citation>
    <scope>NUCLEOTIDE SEQUENCE</scope>
    <source>
        <strain evidence="3">CGMCC 1.15880</strain>
    </source>
</reference>
<dbReference type="RefSeq" id="WP_188671192.1">
    <property type="nucleotide sequence ID" value="NZ_BMKA01000001.1"/>
</dbReference>
<reference evidence="3" key="2">
    <citation type="submission" date="2020-09" db="EMBL/GenBank/DDBJ databases">
        <authorList>
            <person name="Sun Q."/>
            <person name="Zhou Y."/>
        </authorList>
    </citation>
    <scope>NUCLEOTIDE SEQUENCE</scope>
    <source>
        <strain evidence="3">CGMCC 1.15880</strain>
    </source>
</reference>
<dbReference type="InterPro" id="IPR046883">
    <property type="entry name" value="T6SS_FHA_C"/>
</dbReference>
<name>A0A916QTT3_9RHOB</name>
<dbReference type="PROSITE" id="PS50006">
    <property type="entry name" value="FHA_DOMAIN"/>
    <property type="match status" value="1"/>
</dbReference>
<evidence type="ECO:0000313" key="4">
    <source>
        <dbReference type="Proteomes" id="UP000628017"/>
    </source>
</evidence>
<dbReference type="InterPro" id="IPR008984">
    <property type="entry name" value="SMAD_FHA_dom_sf"/>
</dbReference>
<dbReference type="Pfam" id="PF00498">
    <property type="entry name" value="FHA"/>
    <property type="match status" value="1"/>
</dbReference>